<dbReference type="Pfam" id="PF01595">
    <property type="entry name" value="CNNM"/>
    <property type="match status" value="1"/>
</dbReference>
<feature type="transmembrane region" description="Helical" evidence="9">
    <location>
        <begin position="136"/>
        <end position="157"/>
    </location>
</feature>
<dbReference type="PANTHER" id="PTHR12064">
    <property type="entry name" value="METAL TRANSPORTER CNNM"/>
    <property type="match status" value="1"/>
</dbReference>
<evidence type="ECO:0000256" key="3">
    <source>
        <dbReference type="ARBA" id="ARBA00022737"/>
    </source>
</evidence>
<dbReference type="GO" id="GO:0030026">
    <property type="term" value="P:intracellular manganese ion homeostasis"/>
    <property type="evidence" value="ECO:0007669"/>
    <property type="project" value="TreeGrafter"/>
</dbReference>
<dbReference type="EMBL" id="ML996705">
    <property type="protein sequence ID" value="KAF2396936.1"/>
    <property type="molecule type" value="Genomic_DNA"/>
</dbReference>
<keyword evidence="6" id="KW-0129">CBS domain</keyword>
<dbReference type="GO" id="GO:0016020">
    <property type="term" value="C:membrane"/>
    <property type="evidence" value="ECO:0007669"/>
    <property type="project" value="UniProtKB-SubCell"/>
</dbReference>
<evidence type="ECO:0000256" key="2">
    <source>
        <dbReference type="ARBA" id="ARBA00022692"/>
    </source>
</evidence>
<dbReference type="PANTHER" id="PTHR12064:SF97">
    <property type="entry name" value="METAL TRANSPORTER CNNM-5"/>
    <property type="match status" value="1"/>
</dbReference>
<evidence type="ECO:0000256" key="4">
    <source>
        <dbReference type="ARBA" id="ARBA00022989"/>
    </source>
</evidence>
<feature type="domain" description="CNNM transmembrane" evidence="11">
    <location>
        <begin position="73"/>
        <end position="276"/>
    </location>
</feature>
<dbReference type="GO" id="GO:0010960">
    <property type="term" value="P:magnesium ion homeostasis"/>
    <property type="evidence" value="ECO:0007669"/>
    <property type="project" value="InterPro"/>
</dbReference>
<evidence type="ECO:0000313" key="13">
    <source>
        <dbReference type="Proteomes" id="UP000799640"/>
    </source>
</evidence>
<organism evidence="12 13">
    <name type="scientific">Trichodelitschia bisporula</name>
    <dbReference type="NCBI Taxonomy" id="703511"/>
    <lineage>
        <taxon>Eukaryota</taxon>
        <taxon>Fungi</taxon>
        <taxon>Dikarya</taxon>
        <taxon>Ascomycota</taxon>
        <taxon>Pezizomycotina</taxon>
        <taxon>Dothideomycetes</taxon>
        <taxon>Dothideomycetes incertae sedis</taxon>
        <taxon>Phaeotrichales</taxon>
        <taxon>Phaeotrichaceae</taxon>
        <taxon>Trichodelitschia</taxon>
    </lineage>
</organism>
<accession>A0A6G1HM48</accession>
<feature type="compositionally biased region" description="Basic and acidic residues" evidence="8">
    <location>
        <begin position="793"/>
        <end position="814"/>
    </location>
</feature>
<feature type="region of interest" description="Disordered" evidence="8">
    <location>
        <begin position="458"/>
        <end position="523"/>
    </location>
</feature>
<dbReference type="InterPro" id="IPR000644">
    <property type="entry name" value="CBS_dom"/>
</dbReference>
<feature type="region of interest" description="Disordered" evidence="8">
    <location>
        <begin position="708"/>
        <end position="740"/>
    </location>
</feature>
<dbReference type="GO" id="GO:0005737">
    <property type="term" value="C:cytoplasm"/>
    <property type="evidence" value="ECO:0007669"/>
    <property type="project" value="TreeGrafter"/>
</dbReference>
<sequence>MASPARPVASPHLSRVSSLSSHSSSIAFGASKMLATMLLLFLSAPFAAALPVSQSMSFNAAHSGHGVDPLPADDPSLWVYMSTALVLVLLGGAFAGLTIALMGQDEIYLQVIATSGDGAERKNAQKVLNLLKRGKHWVLVTLLLSNVITNETLPIVLDRSLGGGWPAVLGSTILIGMHQLFSYCRSAVLISIVIFGEVVPQSICVRYGLPIGAFMAPVVLGLMWIMAPIAYPTAKLLDYLLGKDHGTMYKKAGLKTLVMLHRTLGSHPDERLNQDEVTIISAVLDLKEKPVGSIMTPMDDVFTLSADTVLDEEMMTTILSEGYSRIPIHAVDNPQNFIGMLLVKMLITYDPEDCARVRDFQLATLPETRPETSCLDIVNWFQEGKSHMVLVSKAPGESYGALGVVTLEDVIEELIGEEIVDESDVFIDVHKAIRRLQPAPRFRLPKGISYSPSTINAAAASNGDAPARDSSDLRNSRSDSVGGARKPSSVSPCARDATPRSPKTLLMRRRSSGNGERISMRSDTPELRQHLKHLGPSNAASRPKTTNISSVKVKPAAAGLRETMAAVPETGSFHTDNGVGYQDHDLRWSLPRARTWDRADVANEENTALLAPRLSEGGYGTLGSSPLSAIRIAPAQPKERTKSVDTAMQTELGGEEVAQLVAISEDGDAEGAVDRRDHEAGHESEGRSERSCAPLVVPGKMVLRLDHPSSLVDGDEDDERASLGLTTESPKSGKTGRSVESVVVEGSVPLSLEGIGRALSSVKLNARSGSITEQVVDVGGVRKVVLETTSSSDDERKRGGEEHGDEHESHEGEGKKKKKRKKRAGKKKKHAHESETIEEGVQS</sequence>
<evidence type="ECO:0000256" key="1">
    <source>
        <dbReference type="ARBA" id="ARBA00004141"/>
    </source>
</evidence>
<evidence type="ECO:0000259" key="11">
    <source>
        <dbReference type="PROSITE" id="PS51846"/>
    </source>
</evidence>
<dbReference type="CDD" id="cd04590">
    <property type="entry name" value="CBS_pair_CorC_HlyC_assoc"/>
    <property type="match status" value="1"/>
</dbReference>
<reference evidence="12" key="1">
    <citation type="journal article" date="2020" name="Stud. Mycol.">
        <title>101 Dothideomycetes genomes: a test case for predicting lifestyles and emergence of pathogens.</title>
        <authorList>
            <person name="Haridas S."/>
            <person name="Albert R."/>
            <person name="Binder M."/>
            <person name="Bloem J."/>
            <person name="Labutti K."/>
            <person name="Salamov A."/>
            <person name="Andreopoulos B."/>
            <person name="Baker S."/>
            <person name="Barry K."/>
            <person name="Bills G."/>
            <person name="Bluhm B."/>
            <person name="Cannon C."/>
            <person name="Castanera R."/>
            <person name="Culley D."/>
            <person name="Daum C."/>
            <person name="Ezra D."/>
            <person name="Gonzalez J."/>
            <person name="Henrissat B."/>
            <person name="Kuo A."/>
            <person name="Liang C."/>
            <person name="Lipzen A."/>
            <person name="Lutzoni F."/>
            <person name="Magnuson J."/>
            <person name="Mondo S."/>
            <person name="Nolan M."/>
            <person name="Ohm R."/>
            <person name="Pangilinan J."/>
            <person name="Park H.-J."/>
            <person name="Ramirez L."/>
            <person name="Alfaro M."/>
            <person name="Sun H."/>
            <person name="Tritt A."/>
            <person name="Yoshinaga Y."/>
            <person name="Zwiers L.-H."/>
            <person name="Turgeon B."/>
            <person name="Goodwin S."/>
            <person name="Spatafora J."/>
            <person name="Crous P."/>
            <person name="Grigoriev I."/>
        </authorList>
    </citation>
    <scope>NUCLEOTIDE SEQUENCE</scope>
    <source>
        <strain evidence="12">CBS 262.69</strain>
    </source>
</reference>
<comment type="subcellular location">
    <subcellularLocation>
        <location evidence="1">Membrane</location>
        <topology evidence="1">Multi-pass membrane protein</topology>
    </subcellularLocation>
</comment>
<feature type="region of interest" description="Disordered" evidence="8">
    <location>
        <begin position="786"/>
        <end position="843"/>
    </location>
</feature>
<proteinExistence type="predicted"/>
<keyword evidence="5 7" id="KW-0472">Membrane</keyword>
<evidence type="ECO:0000259" key="10">
    <source>
        <dbReference type="PROSITE" id="PS51371"/>
    </source>
</evidence>
<evidence type="ECO:0000256" key="6">
    <source>
        <dbReference type="PROSITE-ProRule" id="PRU00703"/>
    </source>
</evidence>
<gene>
    <name evidence="12" type="ORF">EJ06DRAFT_179325</name>
</gene>
<keyword evidence="3" id="KW-0677">Repeat</keyword>
<dbReference type="InterPro" id="IPR044751">
    <property type="entry name" value="Ion_transp-like_CBS"/>
</dbReference>
<dbReference type="PROSITE" id="PS51846">
    <property type="entry name" value="CNNM"/>
    <property type="match status" value="1"/>
</dbReference>
<dbReference type="InterPro" id="IPR002550">
    <property type="entry name" value="CNNM"/>
</dbReference>
<dbReference type="FunFam" id="3.10.580.10:FF:000006">
    <property type="entry name" value="DUF21 and CBS domain protein"/>
    <property type="match status" value="1"/>
</dbReference>
<dbReference type="InterPro" id="IPR046342">
    <property type="entry name" value="CBS_dom_sf"/>
</dbReference>
<dbReference type="OrthoDB" id="5353557at2759"/>
<feature type="compositionally biased region" description="Basic and acidic residues" evidence="8">
    <location>
        <begin position="672"/>
        <end position="690"/>
    </location>
</feature>
<dbReference type="AlphaFoldDB" id="A0A6G1HM48"/>
<keyword evidence="13" id="KW-1185">Reference proteome</keyword>
<dbReference type="PROSITE" id="PS51371">
    <property type="entry name" value="CBS"/>
    <property type="match status" value="1"/>
</dbReference>
<feature type="transmembrane region" description="Helical" evidence="9">
    <location>
        <begin position="207"/>
        <end position="227"/>
    </location>
</feature>
<dbReference type="Gene3D" id="3.10.580.10">
    <property type="entry name" value="CBS-domain"/>
    <property type="match status" value="1"/>
</dbReference>
<feature type="transmembrane region" description="Helical" evidence="9">
    <location>
        <begin position="169"/>
        <end position="195"/>
    </location>
</feature>
<feature type="compositionally biased region" description="Basic and acidic residues" evidence="8">
    <location>
        <begin position="466"/>
        <end position="477"/>
    </location>
</feature>
<dbReference type="Proteomes" id="UP000799640">
    <property type="component" value="Unassembled WGS sequence"/>
</dbReference>
<dbReference type="SUPFAM" id="SSF54631">
    <property type="entry name" value="CBS-domain pair"/>
    <property type="match status" value="1"/>
</dbReference>
<feature type="domain" description="CBS" evidence="10">
    <location>
        <begin position="295"/>
        <end position="360"/>
    </location>
</feature>
<keyword evidence="4 7" id="KW-1133">Transmembrane helix</keyword>
<protein>
    <submittedName>
        <fullName evidence="12">DUF21-domain-containing protein</fullName>
    </submittedName>
</protein>
<evidence type="ECO:0000256" key="5">
    <source>
        <dbReference type="ARBA" id="ARBA00023136"/>
    </source>
</evidence>
<evidence type="ECO:0000256" key="9">
    <source>
        <dbReference type="SAM" id="Phobius"/>
    </source>
</evidence>
<evidence type="ECO:0000313" key="12">
    <source>
        <dbReference type="EMBL" id="KAF2396936.1"/>
    </source>
</evidence>
<keyword evidence="2 7" id="KW-0812">Transmembrane</keyword>
<dbReference type="InterPro" id="IPR045095">
    <property type="entry name" value="ACDP"/>
</dbReference>
<feature type="compositionally biased region" description="Basic residues" evidence="8">
    <location>
        <begin position="815"/>
        <end position="831"/>
    </location>
</feature>
<feature type="region of interest" description="Disordered" evidence="8">
    <location>
        <begin position="666"/>
        <end position="693"/>
    </location>
</feature>
<evidence type="ECO:0000256" key="7">
    <source>
        <dbReference type="PROSITE-ProRule" id="PRU01193"/>
    </source>
</evidence>
<feature type="transmembrane region" description="Helical" evidence="9">
    <location>
        <begin position="77"/>
        <end position="101"/>
    </location>
</feature>
<name>A0A6G1HM48_9PEZI</name>
<evidence type="ECO:0000256" key="8">
    <source>
        <dbReference type="SAM" id="MobiDB-lite"/>
    </source>
</evidence>